<feature type="region of interest" description="Disordered" evidence="1">
    <location>
        <begin position="582"/>
        <end position="603"/>
    </location>
</feature>
<sequence length="615" mass="69098">MLLKVLVLVLCNLVESDVYLHNPRGSNNRLAESERERDNNDRLFDSQNNARGGYNDGKIYYLAGSQLSIEWTNQHSCGGPNANCEIIVQYMCSNDLRDGTSTSTIPDNNKCKEKDCDTDTRYGMHEDSDYYMRCKYTSRNQGLFTADQSLDGQTSQYTRQNPDGTRRGYECPEERDYYPYWRPTPWKDIVVMTNDISRCRWYQQESENVKPRFICIPPVGYMDALVRNKVKDPLGITKESCEKIEYPKNSGNKAVWKQISKETINPPDCILSPKSRDNHLGNGFGGFANTYNWTIPNDINENCALRLRYNISTGDFPTTVDSSNNTANKINIGPLVGLSNDEASKRGYVFNNDGVVVQPLKTANVKIGAKLQLKLAINTAQYGRTFQDRSHQFSIRSAPAQLSGAQIYNLNVRGKRGNIVQVYPAVEYDYVPSRLTLKASDGIHIQWTGSDTNPDNNAGQGTDGTDRSNIVLLKNQNFPEGTPGRAVSLAYAYGDYGTNYPMNLTSKSFLGFSMDDMVKLAILRSNKAGSINSELNNAGNYFDLGPRKVADSALGTYYYMCTRNNNFSNRSQKGKLIVLPKNNSAQPRVGQPNPNAKRSYTKNAQRLKHSKSFFT</sequence>
<evidence type="ECO:0000256" key="2">
    <source>
        <dbReference type="SAM" id="SignalP"/>
    </source>
</evidence>
<dbReference type="PANTHER" id="PTHR35170:SF1">
    <property type="entry name" value="PROTEIN DD3-3"/>
    <property type="match status" value="1"/>
</dbReference>
<name>A0ABM4DJ23_HYDVU</name>
<accession>A0ABM4DJ23</accession>
<organism evidence="3 4">
    <name type="scientific">Hydra vulgaris</name>
    <name type="common">Hydra</name>
    <name type="synonym">Hydra attenuata</name>
    <dbReference type="NCBI Taxonomy" id="6087"/>
    <lineage>
        <taxon>Eukaryota</taxon>
        <taxon>Metazoa</taxon>
        <taxon>Cnidaria</taxon>
        <taxon>Hydrozoa</taxon>
        <taxon>Hydroidolina</taxon>
        <taxon>Anthoathecata</taxon>
        <taxon>Aplanulata</taxon>
        <taxon>Hydridae</taxon>
        <taxon>Hydra</taxon>
    </lineage>
</organism>
<dbReference type="InterPro" id="IPR053320">
    <property type="entry name" value="Protein_DD3-3_O-glyco"/>
</dbReference>
<feature type="signal peptide" evidence="2">
    <location>
        <begin position="1"/>
        <end position="16"/>
    </location>
</feature>
<dbReference type="GeneID" id="100196972"/>
<keyword evidence="2" id="KW-0732">Signal</keyword>
<gene>
    <name evidence="4" type="primary">LOC100196972</name>
</gene>
<evidence type="ECO:0000256" key="1">
    <source>
        <dbReference type="SAM" id="MobiDB-lite"/>
    </source>
</evidence>
<feature type="chain" id="PRO_5046685937" evidence="2">
    <location>
        <begin position="17"/>
        <end position="615"/>
    </location>
</feature>
<feature type="compositionally biased region" description="Basic and acidic residues" evidence="1">
    <location>
        <begin position="31"/>
        <end position="44"/>
    </location>
</feature>
<evidence type="ECO:0000313" key="3">
    <source>
        <dbReference type="Proteomes" id="UP001652625"/>
    </source>
</evidence>
<reference evidence="4" key="1">
    <citation type="submission" date="2025-08" db="UniProtKB">
        <authorList>
            <consortium name="RefSeq"/>
        </authorList>
    </citation>
    <scope>IDENTIFICATION</scope>
</reference>
<protein>
    <submittedName>
        <fullName evidence="4">Protein DD3-3 isoform X3</fullName>
    </submittedName>
</protein>
<proteinExistence type="predicted"/>
<evidence type="ECO:0000313" key="4">
    <source>
        <dbReference type="RefSeq" id="XP_065674506.1"/>
    </source>
</evidence>
<feature type="region of interest" description="Disordered" evidence="1">
    <location>
        <begin position="24"/>
        <end position="48"/>
    </location>
</feature>
<dbReference type="RefSeq" id="XP_065674506.1">
    <property type="nucleotide sequence ID" value="XM_065818434.1"/>
</dbReference>
<dbReference type="Proteomes" id="UP001652625">
    <property type="component" value="Chromosome 14"/>
</dbReference>
<dbReference type="PANTHER" id="PTHR35170">
    <property type="entry name" value="PROTEIN DD3-3"/>
    <property type="match status" value="1"/>
</dbReference>
<keyword evidence="3" id="KW-1185">Reference proteome</keyword>